<dbReference type="RefSeq" id="WP_207224551.1">
    <property type="nucleotide sequence ID" value="NZ_SHKX01000010.1"/>
</dbReference>
<protein>
    <submittedName>
        <fullName evidence="2">G/U mismatch-specific uracil-DNA glycosylase</fullName>
    </submittedName>
</protein>
<keyword evidence="3" id="KW-1185">Reference proteome</keyword>
<organism evidence="2 3">
    <name type="scientific">Fluviicoccus keumensis</name>
    <dbReference type="NCBI Taxonomy" id="1435465"/>
    <lineage>
        <taxon>Bacteria</taxon>
        <taxon>Pseudomonadati</taxon>
        <taxon>Pseudomonadota</taxon>
        <taxon>Gammaproteobacteria</taxon>
        <taxon>Moraxellales</taxon>
        <taxon>Moraxellaceae</taxon>
        <taxon>Fluviicoccus</taxon>
    </lineage>
</organism>
<feature type="domain" description="Uracil-DNA glycosylase-like" evidence="1">
    <location>
        <begin position="12"/>
        <end position="169"/>
    </location>
</feature>
<evidence type="ECO:0000259" key="1">
    <source>
        <dbReference type="SMART" id="SM00986"/>
    </source>
</evidence>
<dbReference type="Gene3D" id="3.40.470.10">
    <property type="entry name" value="Uracil-DNA glycosylase-like domain"/>
    <property type="match status" value="1"/>
</dbReference>
<dbReference type="SMART" id="SM00987">
    <property type="entry name" value="UreE_C"/>
    <property type="match status" value="1"/>
</dbReference>
<dbReference type="SMART" id="SM00986">
    <property type="entry name" value="UDG"/>
    <property type="match status" value="1"/>
</dbReference>
<dbReference type="Proteomes" id="UP000292423">
    <property type="component" value="Unassembled WGS sequence"/>
</dbReference>
<dbReference type="EMBL" id="SHKX01000010">
    <property type="protein sequence ID" value="RZU47567.1"/>
    <property type="molecule type" value="Genomic_DNA"/>
</dbReference>
<reference evidence="2 3" key="1">
    <citation type="submission" date="2019-02" db="EMBL/GenBank/DDBJ databases">
        <title>Genomic Encyclopedia of Type Strains, Phase IV (KMG-IV): sequencing the most valuable type-strain genomes for metagenomic binning, comparative biology and taxonomic classification.</title>
        <authorList>
            <person name="Goeker M."/>
        </authorList>
    </citation>
    <scope>NUCLEOTIDE SEQUENCE [LARGE SCALE GENOMIC DNA]</scope>
    <source>
        <strain evidence="2 3">DSM 105135</strain>
    </source>
</reference>
<dbReference type="InterPro" id="IPR005122">
    <property type="entry name" value="Uracil-DNA_glycosylase-like"/>
</dbReference>
<sequence length="185" mass="19825">MVLTTRLKRAFPPVASPTATVLILGSMPGEASLRAQQYYAHPRNAFWSILEAVTGVPAGADYADRVAALSAAGIALWDVLHACEREGSLDAAIVDATSVPNDFTAFFRVHLAISRVLFNGAKAEQCFRRQVMGRQEIPEGLQLIRLPSTSPAHAGVSRIHKQAAWAAALASPGYNFPNDPAADFL</sequence>
<evidence type="ECO:0000313" key="2">
    <source>
        <dbReference type="EMBL" id="RZU47567.1"/>
    </source>
</evidence>
<proteinExistence type="predicted"/>
<comment type="caution">
    <text evidence="2">The sequence shown here is derived from an EMBL/GenBank/DDBJ whole genome shotgun (WGS) entry which is preliminary data.</text>
</comment>
<dbReference type="InterPro" id="IPR036895">
    <property type="entry name" value="Uracil-DNA_glycosylase-like_sf"/>
</dbReference>
<dbReference type="Pfam" id="PF03167">
    <property type="entry name" value="UDG"/>
    <property type="match status" value="1"/>
</dbReference>
<dbReference type="CDD" id="cd10032">
    <property type="entry name" value="UDG-F6_HDG"/>
    <property type="match status" value="1"/>
</dbReference>
<dbReference type="InterPro" id="IPR026353">
    <property type="entry name" value="Hypoxan-DNA_Glyclase"/>
</dbReference>
<dbReference type="AlphaFoldDB" id="A0A4Q7ZAF7"/>
<gene>
    <name evidence="2" type="ORF">EV700_0531</name>
</gene>
<accession>A0A4Q7ZAF7</accession>
<dbReference type="NCBIfam" id="TIGR04274">
    <property type="entry name" value="hypoxanDNAglyco"/>
    <property type="match status" value="1"/>
</dbReference>
<dbReference type="SUPFAM" id="SSF52141">
    <property type="entry name" value="Uracil-DNA glycosylase-like"/>
    <property type="match status" value="1"/>
</dbReference>
<name>A0A4Q7ZAF7_9GAMM</name>
<evidence type="ECO:0000313" key="3">
    <source>
        <dbReference type="Proteomes" id="UP000292423"/>
    </source>
</evidence>